<sequence>MAGICEEEGDKGPRLLLISLPWGTFDKTQKFLSEREKAIEHLTKAVLLDPTSAMGPESFGAETIQSYYIGLKGEETQGHDTSKKAAQISWNKVRTTNSEGGLVLKRLKEWNRAVVLKLTFRIASKEQGIWATWVHTHLLRGKYF</sequence>
<reference evidence="1 2" key="1">
    <citation type="journal article" date="2020" name="IScience">
        <title>Genome Sequencing of the Endangered Kingdonia uniflora (Circaeasteraceae, Ranunculales) Reveals Potential Mechanisms of Evolutionary Specialization.</title>
        <authorList>
            <person name="Sun Y."/>
            <person name="Deng T."/>
            <person name="Zhang A."/>
            <person name="Moore M.J."/>
            <person name="Landis J.B."/>
            <person name="Lin N."/>
            <person name="Zhang H."/>
            <person name="Zhang X."/>
            <person name="Huang J."/>
            <person name="Zhang X."/>
            <person name="Sun H."/>
            <person name="Wang H."/>
        </authorList>
    </citation>
    <scope>NUCLEOTIDE SEQUENCE [LARGE SCALE GENOMIC DNA]</scope>
    <source>
        <strain evidence="1">TB1705</strain>
        <tissue evidence="1">Leaf</tissue>
    </source>
</reference>
<dbReference type="EMBL" id="JACGCM010002030">
    <property type="protein sequence ID" value="KAF6145738.1"/>
    <property type="molecule type" value="Genomic_DNA"/>
</dbReference>
<comment type="caution">
    <text evidence="1">The sequence shown here is derived from an EMBL/GenBank/DDBJ whole genome shotgun (WGS) entry which is preliminary data.</text>
</comment>
<gene>
    <name evidence="1" type="ORF">GIB67_016187</name>
</gene>
<dbReference type="Proteomes" id="UP000541444">
    <property type="component" value="Unassembled WGS sequence"/>
</dbReference>
<proteinExistence type="predicted"/>
<keyword evidence="2" id="KW-1185">Reference proteome</keyword>
<evidence type="ECO:0000313" key="1">
    <source>
        <dbReference type="EMBL" id="KAF6145738.1"/>
    </source>
</evidence>
<name>A0A7J7LT52_9MAGN</name>
<dbReference type="OrthoDB" id="1938625at2759"/>
<organism evidence="1 2">
    <name type="scientific">Kingdonia uniflora</name>
    <dbReference type="NCBI Taxonomy" id="39325"/>
    <lineage>
        <taxon>Eukaryota</taxon>
        <taxon>Viridiplantae</taxon>
        <taxon>Streptophyta</taxon>
        <taxon>Embryophyta</taxon>
        <taxon>Tracheophyta</taxon>
        <taxon>Spermatophyta</taxon>
        <taxon>Magnoliopsida</taxon>
        <taxon>Ranunculales</taxon>
        <taxon>Circaeasteraceae</taxon>
        <taxon>Kingdonia</taxon>
    </lineage>
</organism>
<dbReference type="AlphaFoldDB" id="A0A7J7LT52"/>
<evidence type="ECO:0000313" key="2">
    <source>
        <dbReference type="Proteomes" id="UP000541444"/>
    </source>
</evidence>
<accession>A0A7J7LT52</accession>
<protein>
    <submittedName>
        <fullName evidence="1">Uncharacterized protein</fullName>
    </submittedName>
</protein>